<keyword evidence="1" id="KW-0238">DNA-binding</keyword>
<gene>
    <name evidence="3" type="ORF">NK6_220</name>
</gene>
<name>A0A0E4BJ64_9BRAD</name>
<dbReference type="Gene3D" id="1.10.260.40">
    <property type="entry name" value="lambda repressor-like DNA-binding domains"/>
    <property type="match status" value="1"/>
</dbReference>
<evidence type="ECO:0000313" key="3">
    <source>
        <dbReference type="EMBL" id="BAR53408.1"/>
    </source>
</evidence>
<accession>A0A0E4BJ64</accession>
<dbReference type="PANTHER" id="PTHR46797:SF19">
    <property type="entry name" value="BLL2473 PROTEIN"/>
    <property type="match status" value="1"/>
</dbReference>
<sequence length="187" mass="20311">MLDVSKATAVGANIRQARIAKGLTLDQLARQSDLTRGYISLVERNLKIPSLAALLRMAAALEVNVANFFDPNAEPAPRYTLFRREGGNVPLFQDTFGVVPLATGRTRKMMEPFLLSPPHKSATRASHAGEELLFVVNGKIAIKLDGEELVLGKGDCLYFSGETPHEVRSLGRQKAEVLVVVAQNATT</sequence>
<dbReference type="Gene3D" id="2.60.120.10">
    <property type="entry name" value="Jelly Rolls"/>
    <property type="match status" value="1"/>
</dbReference>
<dbReference type="CDD" id="cd00093">
    <property type="entry name" value="HTH_XRE"/>
    <property type="match status" value="1"/>
</dbReference>
<dbReference type="SUPFAM" id="SSF47413">
    <property type="entry name" value="lambda repressor-like DNA-binding domains"/>
    <property type="match status" value="1"/>
</dbReference>
<dbReference type="PANTHER" id="PTHR46797">
    <property type="entry name" value="HTH-TYPE TRANSCRIPTIONAL REGULATOR"/>
    <property type="match status" value="1"/>
</dbReference>
<dbReference type="AlphaFoldDB" id="A0A0E4BJ64"/>
<protein>
    <submittedName>
        <fullName evidence="3">Transcriptional regulator</fullName>
    </submittedName>
</protein>
<dbReference type="SMART" id="SM00530">
    <property type="entry name" value="HTH_XRE"/>
    <property type="match status" value="1"/>
</dbReference>
<organism evidence="3 4">
    <name type="scientific">Bradyrhizobium diazoefficiens</name>
    <dbReference type="NCBI Taxonomy" id="1355477"/>
    <lineage>
        <taxon>Bacteria</taxon>
        <taxon>Pseudomonadati</taxon>
        <taxon>Pseudomonadota</taxon>
        <taxon>Alphaproteobacteria</taxon>
        <taxon>Hyphomicrobiales</taxon>
        <taxon>Nitrobacteraceae</taxon>
        <taxon>Bradyrhizobium</taxon>
    </lineage>
</organism>
<dbReference type="RefSeq" id="WP_027549058.1">
    <property type="nucleotide sequence ID" value="NZ_JAFCKD010000021.1"/>
</dbReference>
<dbReference type="InterPro" id="IPR011051">
    <property type="entry name" value="RmlC_Cupin_sf"/>
</dbReference>
<dbReference type="GO" id="GO:0003677">
    <property type="term" value="F:DNA binding"/>
    <property type="evidence" value="ECO:0007669"/>
    <property type="project" value="UniProtKB-KW"/>
</dbReference>
<dbReference type="Proteomes" id="UP000063308">
    <property type="component" value="Chromosome"/>
</dbReference>
<dbReference type="InterPro" id="IPR014710">
    <property type="entry name" value="RmlC-like_jellyroll"/>
</dbReference>
<dbReference type="Pfam" id="PF07883">
    <property type="entry name" value="Cupin_2"/>
    <property type="match status" value="1"/>
</dbReference>
<dbReference type="GO" id="GO:0003700">
    <property type="term" value="F:DNA-binding transcription factor activity"/>
    <property type="evidence" value="ECO:0007669"/>
    <property type="project" value="TreeGrafter"/>
</dbReference>
<proteinExistence type="predicted"/>
<dbReference type="EMBL" id="AP014685">
    <property type="protein sequence ID" value="BAR53408.1"/>
    <property type="molecule type" value="Genomic_DNA"/>
</dbReference>
<dbReference type="InterPro" id="IPR013096">
    <property type="entry name" value="Cupin_2"/>
</dbReference>
<dbReference type="InterPro" id="IPR010982">
    <property type="entry name" value="Lambda_DNA-bd_dom_sf"/>
</dbReference>
<dbReference type="InterPro" id="IPR050807">
    <property type="entry name" value="TransReg_Diox_bact_type"/>
</dbReference>
<reference evidence="3 4" key="1">
    <citation type="submission" date="2014-11" db="EMBL/GenBank/DDBJ databases">
        <title>Symbiosis island explosion on the genome of extra-slow-growing strains of soybean bradyrhizobia with massive insertion sequences.</title>
        <authorList>
            <person name="Iida T."/>
            <person name="Minamisawa K."/>
        </authorList>
    </citation>
    <scope>NUCLEOTIDE SEQUENCE [LARGE SCALE GENOMIC DNA]</scope>
    <source>
        <strain evidence="3 4">NK6</strain>
    </source>
</reference>
<dbReference type="PROSITE" id="PS50943">
    <property type="entry name" value="HTH_CROC1"/>
    <property type="match status" value="1"/>
</dbReference>
<dbReference type="CDD" id="cd02209">
    <property type="entry name" value="cupin_XRE_C"/>
    <property type="match status" value="1"/>
</dbReference>
<dbReference type="GO" id="GO:0005829">
    <property type="term" value="C:cytosol"/>
    <property type="evidence" value="ECO:0007669"/>
    <property type="project" value="TreeGrafter"/>
</dbReference>
<evidence type="ECO:0000256" key="1">
    <source>
        <dbReference type="ARBA" id="ARBA00023125"/>
    </source>
</evidence>
<evidence type="ECO:0000259" key="2">
    <source>
        <dbReference type="PROSITE" id="PS50943"/>
    </source>
</evidence>
<dbReference type="Pfam" id="PF01381">
    <property type="entry name" value="HTH_3"/>
    <property type="match status" value="1"/>
</dbReference>
<dbReference type="InterPro" id="IPR001387">
    <property type="entry name" value="Cro/C1-type_HTH"/>
</dbReference>
<dbReference type="SUPFAM" id="SSF51182">
    <property type="entry name" value="RmlC-like cupins"/>
    <property type="match status" value="1"/>
</dbReference>
<evidence type="ECO:0000313" key="4">
    <source>
        <dbReference type="Proteomes" id="UP000063308"/>
    </source>
</evidence>
<feature type="domain" description="HTH cro/C1-type" evidence="2">
    <location>
        <begin position="14"/>
        <end position="68"/>
    </location>
</feature>